<reference evidence="3" key="1">
    <citation type="submission" date="2022-04" db="EMBL/GenBank/DDBJ databases">
        <title>Carnegiea gigantea Genome sequencing and assembly v2.</title>
        <authorList>
            <person name="Copetti D."/>
            <person name="Sanderson M.J."/>
            <person name="Burquez A."/>
            <person name="Wojciechowski M.F."/>
        </authorList>
    </citation>
    <scope>NUCLEOTIDE SEQUENCE</scope>
    <source>
        <strain evidence="3">SGP5-SGP5p</strain>
        <tissue evidence="3">Aerial part</tissue>
    </source>
</reference>
<dbReference type="Pfam" id="PF13640">
    <property type="entry name" value="2OG-FeII_Oxy_3"/>
    <property type="match status" value="1"/>
</dbReference>
<accession>A0A9Q1QQ33</accession>
<sequence>MASMNHSHPRRIIRSFLPLDVCKELEFIHKSNCTVGYRPRVFSTTLSHLIATNCPHLIMPFIPLREKLKEKVEEVFGCEYELFVEFTGLISWTKGASIGWHSDDNRPYLRQRDFTAVCYLNTHDEDFRGGIFHFQDGEPANFVPMAGDLVLYTADSCNIHCVDEITDGERLTLTLWFSRNSSHDEDAKLLSLVNQNISDYGHTPCIPLPASGNMYWFPSDPLSDHQRGFDLCFARLFFLGYDIYPSQENACLPEMVLSGDVSDVFTNPVKLARGGKLFSKEFANLLHALQAVQFYNWKQSVLQQSEVTRDTNNVVILSEAQKEEVSNLKQALLSHMQLDENVFCYGKGREGPFDWGCLSAAVTWWEEYMLELHKQLQMHLPLWKDHAFLFSVSSSVTEE</sequence>
<name>A0A9Q1QQ33_9CARY</name>
<comment type="caution">
    <text evidence="3">The sequence shown here is derived from an EMBL/GenBank/DDBJ whole genome shotgun (WGS) entry which is preliminary data.</text>
</comment>
<protein>
    <recommendedName>
        <fullName evidence="2">Fe2OG dioxygenase domain-containing protein</fullName>
    </recommendedName>
</protein>
<dbReference type="Proteomes" id="UP001153076">
    <property type="component" value="Unassembled WGS sequence"/>
</dbReference>
<dbReference type="GO" id="GO:0046872">
    <property type="term" value="F:metal ion binding"/>
    <property type="evidence" value="ECO:0007669"/>
    <property type="project" value="UniProtKB-KW"/>
</dbReference>
<dbReference type="PANTHER" id="PTHR14049">
    <property type="entry name" value="LEPRECAN 1"/>
    <property type="match status" value="1"/>
</dbReference>
<evidence type="ECO:0000256" key="1">
    <source>
        <dbReference type="RuleBase" id="RU003682"/>
    </source>
</evidence>
<dbReference type="InterPro" id="IPR044862">
    <property type="entry name" value="Pro_4_hyd_alph_FE2OG_OXY"/>
</dbReference>
<dbReference type="PROSITE" id="PS51471">
    <property type="entry name" value="FE2OG_OXY"/>
    <property type="match status" value="1"/>
</dbReference>
<gene>
    <name evidence="3" type="ORF">Cgig2_025124</name>
</gene>
<dbReference type="Gene3D" id="2.60.120.620">
    <property type="entry name" value="q2cbj1_9rhob like domain"/>
    <property type="match status" value="1"/>
</dbReference>
<dbReference type="GO" id="GO:0032963">
    <property type="term" value="P:collagen metabolic process"/>
    <property type="evidence" value="ECO:0007669"/>
    <property type="project" value="InterPro"/>
</dbReference>
<evidence type="ECO:0000313" key="4">
    <source>
        <dbReference type="Proteomes" id="UP001153076"/>
    </source>
</evidence>
<keyword evidence="1" id="KW-0479">Metal-binding</keyword>
<dbReference type="EMBL" id="JAKOGI010000031">
    <property type="protein sequence ID" value="KAJ8448200.1"/>
    <property type="molecule type" value="Genomic_DNA"/>
</dbReference>
<feature type="domain" description="Fe2OG dioxygenase" evidence="2">
    <location>
        <begin position="71"/>
        <end position="179"/>
    </location>
</feature>
<dbReference type="InterPro" id="IPR039575">
    <property type="entry name" value="P3H"/>
</dbReference>
<dbReference type="OrthoDB" id="427071at2759"/>
<comment type="similarity">
    <text evidence="1">Belongs to the iron/ascorbate-dependent oxidoreductase family.</text>
</comment>
<keyword evidence="1" id="KW-0560">Oxidoreductase</keyword>
<keyword evidence="4" id="KW-1185">Reference proteome</keyword>
<dbReference type="PANTHER" id="PTHR14049:SF9">
    <property type="entry name" value="PROCOLLAGEN-PROLINE 3-DIOXYGENASE"/>
    <property type="match status" value="1"/>
</dbReference>
<organism evidence="3 4">
    <name type="scientific">Carnegiea gigantea</name>
    <dbReference type="NCBI Taxonomy" id="171969"/>
    <lineage>
        <taxon>Eukaryota</taxon>
        <taxon>Viridiplantae</taxon>
        <taxon>Streptophyta</taxon>
        <taxon>Embryophyta</taxon>
        <taxon>Tracheophyta</taxon>
        <taxon>Spermatophyta</taxon>
        <taxon>Magnoliopsida</taxon>
        <taxon>eudicotyledons</taxon>
        <taxon>Gunneridae</taxon>
        <taxon>Pentapetalae</taxon>
        <taxon>Caryophyllales</taxon>
        <taxon>Cactineae</taxon>
        <taxon>Cactaceae</taxon>
        <taxon>Cactoideae</taxon>
        <taxon>Echinocereeae</taxon>
        <taxon>Carnegiea</taxon>
    </lineage>
</organism>
<proteinExistence type="inferred from homology"/>
<evidence type="ECO:0000259" key="2">
    <source>
        <dbReference type="PROSITE" id="PS51471"/>
    </source>
</evidence>
<evidence type="ECO:0000313" key="3">
    <source>
        <dbReference type="EMBL" id="KAJ8448200.1"/>
    </source>
</evidence>
<keyword evidence="1" id="KW-0408">Iron</keyword>
<dbReference type="AlphaFoldDB" id="A0A9Q1QQ33"/>
<dbReference type="InterPro" id="IPR005123">
    <property type="entry name" value="Oxoglu/Fe-dep_dioxygenase_dom"/>
</dbReference>
<dbReference type="GO" id="GO:0016491">
    <property type="term" value="F:oxidoreductase activity"/>
    <property type="evidence" value="ECO:0007669"/>
    <property type="project" value="UniProtKB-KW"/>
</dbReference>